<reference evidence="1" key="1">
    <citation type="submission" date="2022-04" db="EMBL/GenBank/DDBJ databases">
        <title>Genome of the entomopathogenic fungus Entomophthora muscae.</title>
        <authorList>
            <person name="Elya C."/>
            <person name="Lovett B.R."/>
            <person name="Lee E."/>
            <person name="Macias A.M."/>
            <person name="Hajek A.E."/>
            <person name="De Bivort B.L."/>
            <person name="Kasson M.T."/>
            <person name="De Fine Licht H.H."/>
            <person name="Stajich J.E."/>
        </authorList>
    </citation>
    <scope>NUCLEOTIDE SEQUENCE</scope>
    <source>
        <strain evidence="1">Berkeley</strain>
    </source>
</reference>
<gene>
    <name evidence="1" type="ORF">DSO57_1018857</name>
</gene>
<comment type="caution">
    <text evidence="1">The sequence shown here is derived from an EMBL/GenBank/DDBJ whole genome shotgun (WGS) entry which is preliminary data.</text>
</comment>
<name>A0ACC2UQ33_9FUNG</name>
<sequence>MIACWCLGYGFRRLFPSLFLAFLFWEAYLSSHSSPALDGILVDGSTRMRARICVMNAFSDILDINLLLFKEGDLFSPSSAFEPPKGPEMASEPLFSSIGPSQSQFDNVNLNHFDVTLGDVGSIGEAGNLLCLILGPLFAVPAGVVAKTTSWSLPSVGLSTDAPSYA</sequence>
<keyword evidence="2" id="KW-1185">Reference proteome</keyword>
<evidence type="ECO:0000313" key="1">
    <source>
        <dbReference type="EMBL" id="KAJ9088866.1"/>
    </source>
</evidence>
<organism evidence="1 2">
    <name type="scientific">Entomophthora muscae</name>
    <dbReference type="NCBI Taxonomy" id="34485"/>
    <lineage>
        <taxon>Eukaryota</taxon>
        <taxon>Fungi</taxon>
        <taxon>Fungi incertae sedis</taxon>
        <taxon>Zoopagomycota</taxon>
        <taxon>Entomophthoromycotina</taxon>
        <taxon>Entomophthoromycetes</taxon>
        <taxon>Entomophthorales</taxon>
        <taxon>Entomophthoraceae</taxon>
        <taxon>Entomophthora</taxon>
    </lineage>
</organism>
<protein>
    <submittedName>
        <fullName evidence="1">Uncharacterized protein</fullName>
    </submittedName>
</protein>
<dbReference type="EMBL" id="QTSX02000083">
    <property type="protein sequence ID" value="KAJ9088866.1"/>
    <property type="molecule type" value="Genomic_DNA"/>
</dbReference>
<dbReference type="Proteomes" id="UP001165960">
    <property type="component" value="Unassembled WGS sequence"/>
</dbReference>
<accession>A0ACC2UQ33</accession>
<proteinExistence type="predicted"/>
<evidence type="ECO:0000313" key="2">
    <source>
        <dbReference type="Proteomes" id="UP001165960"/>
    </source>
</evidence>